<reference evidence="2" key="1">
    <citation type="submission" date="2020-08" db="EMBL/GenBank/DDBJ databases">
        <title>Whole genome shotgun sequence of Actinocatenispora sera NBRC 101916.</title>
        <authorList>
            <person name="Komaki H."/>
            <person name="Tamura T."/>
        </authorList>
    </citation>
    <scope>NUCLEOTIDE SEQUENCE</scope>
    <source>
        <strain evidence="2">NBRC 101916</strain>
    </source>
</reference>
<dbReference type="SUPFAM" id="SSF53335">
    <property type="entry name" value="S-adenosyl-L-methionine-dependent methyltransferases"/>
    <property type="match status" value="1"/>
</dbReference>
<dbReference type="GO" id="GO:0008168">
    <property type="term" value="F:methyltransferase activity"/>
    <property type="evidence" value="ECO:0007669"/>
    <property type="project" value="UniProtKB-KW"/>
</dbReference>
<sequence length="251" mass="27069">MDRTRSYTEHNRVCWDQIAPARAPEPAEFFAAGGSTLDDCETEALPDVAGQRLLHLQCASGNESLSWAVRGAQVVGVDISAVAVRLATERAAQTGLAARFVAADVYDLPAELVGFDVVYASSGVVCWLPSLDRWARTVAGRLRPGGRFLLYEHHPVWEATAGAPDALRPVADYFGRSTPVAGLDPTRRPRAAVPDRSFVSFLWPLGDVVTALARAGLRIELVVEHPVPELYGAGPAAARWPGTYLIRAVRS</sequence>
<dbReference type="KEGG" id="aser:Asera_45710"/>
<dbReference type="Pfam" id="PF13649">
    <property type="entry name" value="Methyltransf_25"/>
    <property type="match status" value="1"/>
</dbReference>
<evidence type="ECO:0000259" key="1">
    <source>
        <dbReference type="Pfam" id="PF13649"/>
    </source>
</evidence>
<keyword evidence="3" id="KW-1185">Reference proteome</keyword>
<dbReference type="OrthoDB" id="8385759at2"/>
<dbReference type="PANTHER" id="PTHR43464">
    <property type="entry name" value="METHYLTRANSFERASE"/>
    <property type="match status" value="1"/>
</dbReference>
<keyword evidence="2" id="KW-0489">Methyltransferase</keyword>
<proteinExistence type="predicted"/>
<dbReference type="Proteomes" id="UP000680750">
    <property type="component" value="Chromosome"/>
</dbReference>
<protein>
    <submittedName>
        <fullName evidence="2">Methyltransferase type 12</fullName>
    </submittedName>
</protein>
<organism evidence="2 3">
    <name type="scientific">Actinocatenispora sera</name>
    <dbReference type="NCBI Taxonomy" id="390989"/>
    <lineage>
        <taxon>Bacteria</taxon>
        <taxon>Bacillati</taxon>
        <taxon>Actinomycetota</taxon>
        <taxon>Actinomycetes</taxon>
        <taxon>Micromonosporales</taxon>
        <taxon>Micromonosporaceae</taxon>
        <taxon>Actinocatenispora</taxon>
    </lineage>
</organism>
<dbReference type="EMBL" id="AP023354">
    <property type="protein sequence ID" value="BCJ30463.1"/>
    <property type="molecule type" value="Genomic_DNA"/>
</dbReference>
<dbReference type="RefSeq" id="WP_035296390.1">
    <property type="nucleotide sequence ID" value="NZ_AP023354.1"/>
</dbReference>
<dbReference type="PANTHER" id="PTHR43464:SF82">
    <property type="entry name" value="METHYLTRANSFERASE DOMAIN-CONTAINING PROTEIN"/>
    <property type="match status" value="1"/>
</dbReference>
<dbReference type="InterPro" id="IPR029063">
    <property type="entry name" value="SAM-dependent_MTases_sf"/>
</dbReference>
<dbReference type="Gene3D" id="3.40.50.150">
    <property type="entry name" value="Vaccinia Virus protein VP39"/>
    <property type="match status" value="1"/>
</dbReference>
<evidence type="ECO:0000313" key="2">
    <source>
        <dbReference type="EMBL" id="BCJ30463.1"/>
    </source>
</evidence>
<dbReference type="AlphaFoldDB" id="A0A810L529"/>
<feature type="domain" description="Methyltransferase" evidence="1">
    <location>
        <begin position="54"/>
        <end position="146"/>
    </location>
</feature>
<keyword evidence="2" id="KW-0808">Transferase</keyword>
<name>A0A810L529_9ACTN</name>
<evidence type="ECO:0000313" key="3">
    <source>
        <dbReference type="Proteomes" id="UP000680750"/>
    </source>
</evidence>
<dbReference type="InterPro" id="IPR041698">
    <property type="entry name" value="Methyltransf_25"/>
</dbReference>
<accession>A0A810L529</accession>
<gene>
    <name evidence="2" type="ORF">Asera_45710</name>
</gene>
<dbReference type="CDD" id="cd02440">
    <property type="entry name" value="AdoMet_MTases"/>
    <property type="match status" value="1"/>
</dbReference>
<dbReference type="GO" id="GO:0032259">
    <property type="term" value="P:methylation"/>
    <property type="evidence" value="ECO:0007669"/>
    <property type="project" value="UniProtKB-KW"/>
</dbReference>